<comment type="similarity">
    <text evidence="1">Belongs to the ParB family.</text>
</comment>
<sequence length="355" mass="40055">MDIVEIKIGLIDEDTAQPRYQFDEDALQELMNSIEELGLLSPIKVRPTDGGRYKIIYGNRRYKACKTLGRETIPCIVSNATDEMEIYLEQIAENLTREGFSPIEEAEAFHKLLNDPKFRSSTKFLSGKLGKTEAYIKNKCELLKFGNAVRKLIVAGSEIRKDKLTEDQLLPLKDLPLEYRDTLALTFARDETPVTDIKRIAKLFKDESISDGLKSKLLYKSGYELLETWSTFEHNRKERAKQEALRAEQARRAAEEAARDDGDDEENGDPDSGKTKEPAAPKEPAIQGKLRKLASSLPPHAPLADAVASSVEAIPPEEREPFARSVDEWIGNLEKHLEEWRRIRESLSTSASAGH</sequence>
<evidence type="ECO:0000256" key="4">
    <source>
        <dbReference type="SAM" id="MobiDB-lite"/>
    </source>
</evidence>
<dbReference type="Pfam" id="PF17762">
    <property type="entry name" value="HTH_ParB"/>
    <property type="match status" value="1"/>
</dbReference>
<accession>A0A841U8N3</accession>
<evidence type="ECO:0000256" key="3">
    <source>
        <dbReference type="ARBA" id="ARBA00023125"/>
    </source>
</evidence>
<dbReference type="InterPro" id="IPR036086">
    <property type="entry name" value="ParB/Sulfiredoxin_sf"/>
</dbReference>
<dbReference type="SMART" id="SM00470">
    <property type="entry name" value="ParB"/>
    <property type="match status" value="1"/>
</dbReference>
<evidence type="ECO:0000313" key="7">
    <source>
        <dbReference type="Proteomes" id="UP000553776"/>
    </source>
</evidence>
<proteinExistence type="inferred from homology"/>
<dbReference type="GO" id="GO:0045881">
    <property type="term" value="P:positive regulation of sporulation resulting in formation of a cellular spore"/>
    <property type="evidence" value="ECO:0007669"/>
    <property type="project" value="TreeGrafter"/>
</dbReference>
<feature type="compositionally biased region" description="Basic and acidic residues" evidence="4">
    <location>
        <begin position="271"/>
        <end position="280"/>
    </location>
</feature>
<reference evidence="6 7" key="1">
    <citation type="submission" date="2020-08" db="EMBL/GenBank/DDBJ databases">
        <title>Cohnella phylogeny.</title>
        <authorList>
            <person name="Dunlap C."/>
        </authorList>
    </citation>
    <scope>NUCLEOTIDE SEQUENCE [LARGE SCALE GENOMIC DNA]</scope>
    <source>
        <strain evidence="6 7">DSM 25239</strain>
    </source>
</reference>
<dbReference type="PANTHER" id="PTHR33375">
    <property type="entry name" value="CHROMOSOME-PARTITIONING PROTEIN PARB-RELATED"/>
    <property type="match status" value="1"/>
</dbReference>
<keyword evidence="3" id="KW-0238">DNA-binding</keyword>
<feature type="compositionally biased region" description="Basic and acidic residues" evidence="4">
    <location>
        <begin position="240"/>
        <end position="260"/>
    </location>
</feature>
<dbReference type="AlphaFoldDB" id="A0A841U8N3"/>
<organism evidence="6 7">
    <name type="scientific">Cohnella xylanilytica</name>
    <dbReference type="NCBI Taxonomy" id="557555"/>
    <lineage>
        <taxon>Bacteria</taxon>
        <taxon>Bacillati</taxon>
        <taxon>Bacillota</taxon>
        <taxon>Bacilli</taxon>
        <taxon>Bacillales</taxon>
        <taxon>Paenibacillaceae</taxon>
        <taxon>Cohnella</taxon>
    </lineage>
</organism>
<evidence type="ECO:0000256" key="1">
    <source>
        <dbReference type="ARBA" id="ARBA00006295"/>
    </source>
</evidence>
<dbReference type="InterPro" id="IPR050336">
    <property type="entry name" value="Chromosome_partition/occlusion"/>
</dbReference>
<dbReference type="InterPro" id="IPR041468">
    <property type="entry name" value="HTH_ParB/Spo0J"/>
</dbReference>
<dbReference type="SUPFAM" id="SSF110849">
    <property type="entry name" value="ParB/Sulfiredoxin"/>
    <property type="match status" value="1"/>
</dbReference>
<evidence type="ECO:0000313" key="6">
    <source>
        <dbReference type="EMBL" id="MBB6694613.1"/>
    </source>
</evidence>
<dbReference type="EMBL" id="JACJVR010000098">
    <property type="protein sequence ID" value="MBB6694613.1"/>
    <property type="molecule type" value="Genomic_DNA"/>
</dbReference>
<dbReference type="Gene3D" id="1.10.10.2830">
    <property type="match status" value="1"/>
</dbReference>
<dbReference type="InterPro" id="IPR004437">
    <property type="entry name" value="ParB/RepB/Spo0J"/>
</dbReference>
<dbReference type="NCBIfam" id="TIGR00180">
    <property type="entry name" value="parB_part"/>
    <property type="match status" value="1"/>
</dbReference>
<dbReference type="InterPro" id="IPR003115">
    <property type="entry name" value="ParB_N"/>
</dbReference>
<dbReference type="GO" id="GO:0005694">
    <property type="term" value="C:chromosome"/>
    <property type="evidence" value="ECO:0007669"/>
    <property type="project" value="TreeGrafter"/>
</dbReference>
<keyword evidence="2" id="KW-0159">Chromosome partition</keyword>
<feature type="domain" description="ParB-like N-terminal" evidence="5">
    <location>
        <begin position="4"/>
        <end position="95"/>
    </location>
</feature>
<evidence type="ECO:0000259" key="5">
    <source>
        <dbReference type="SMART" id="SM00470"/>
    </source>
</evidence>
<dbReference type="FunFam" id="3.90.1530.30:FF:000001">
    <property type="entry name" value="Chromosome partitioning protein ParB"/>
    <property type="match status" value="1"/>
</dbReference>
<name>A0A841U8N3_9BACL</name>
<keyword evidence="7" id="KW-1185">Reference proteome</keyword>
<evidence type="ECO:0000256" key="2">
    <source>
        <dbReference type="ARBA" id="ARBA00022829"/>
    </source>
</evidence>
<feature type="region of interest" description="Disordered" evidence="4">
    <location>
        <begin position="240"/>
        <end position="309"/>
    </location>
</feature>
<dbReference type="Gene3D" id="3.90.1530.30">
    <property type="match status" value="1"/>
</dbReference>
<dbReference type="GO" id="GO:0003677">
    <property type="term" value="F:DNA binding"/>
    <property type="evidence" value="ECO:0007669"/>
    <property type="project" value="UniProtKB-KW"/>
</dbReference>
<dbReference type="GO" id="GO:0007059">
    <property type="term" value="P:chromosome segregation"/>
    <property type="evidence" value="ECO:0007669"/>
    <property type="project" value="UniProtKB-KW"/>
</dbReference>
<dbReference type="SUPFAM" id="SSF109709">
    <property type="entry name" value="KorB DNA-binding domain-like"/>
    <property type="match status" value="1"/>
</dbReference>
<comment type="caution">
    <text evidence="6">The sequence shown here is derived from an EMBL/GenBank/DDBJ whole genome shotgun (WGS) entry which is preliminary data.</text>
</comment>
<protein>
    <submittedName>
        <fullName evidence="6">ParB/RepB/Spo0J family partition protein</fullName>
    </submittedName>
</protein>
<dbReference type="RefSeq" id="WP_185138580.1">
    <property type="nucleotide sequence ID" value="NZ_JACJVR010000098.1"/>
</dbReference>
<dbReference type="Proteomes" id="UP000553776">
    <property type="component" value="Unassembled WGS sequence"/>
</dbReference>
<dbReference type="Pfam" id="PF02195">
    <property type="entry name" value="ParB_N"/>
    <property type="match status" value="1"/>
</dbReference>
<dbReference type="PANTHER" id="PTHR33375:SF1">
    <property type="entry name" value="CHROMOSOME-PARTITIONING PROTEIN PARB-RELATED"/>
    <property type="match status" value="1"/>
</dbReference>
<gene>
    <name evidence="6" type="ORF">H7B90_24760</name>
</gene>